<dbReference type="InterPro" id="IPR005181">
    <property type="entry name" value="SASA"/>
</dbReference>
<dbReference type="GO" id="GO:0005975">
    <property type="term" value="P:carbohydrate metabolic process"/>
    <property type="evidence" value="ECO:0007669"/>
    <property type="project" value="TreeGrafter"/>
</dbReference>
<proteinExistence type="predicted"/>
<dbReference type="AlphaFoldDB" id="A0AAT9FR75"/>
<evidence type="ECO:0000259" key="3">
    <source>
        <dbReference type="Pfam" id="PF03629"/>
    </source>
</evidence>
<feature type="signal peptide" evidence="2">
    <location>
        <begin position="1"/>
        <end position="18"/>
    </location>
</feature>
<evidence type="ECO:0000313" key="4">
    <source>
        <dbReference type="EMBL" id="BDS08386.1"/>
    </source>
</evidence>
<feature type="chain" id="PRO_5043355664" evidence="2">
    <location>
        <begin position="19"/>
        <end position="477"/>
    </location>
</feature>
<dbReference type="KEGG" id="osu:NT6N_34260"/>
<dbReference type="InterPro" id="IPR013783">
    <property type="entry name" value="Ig-like_fold"/>
</dbReference>
<feature type="domain" description="Sialate O-acetylesterase" evidence="3">
    <location>
        <begin position="105"/>
        <end position="366"/>
    </location>
</feature>
<dbReference type="InterPro" id="IPR039329">
    <property type="entry name" value="SIAE"/>
</dbReference>
<evidence type="ECO:0000256" key="1">
    <source>
        <dbReference type="ARBA" id="ARBA00022801"/>
    </source>
</evidence>
<dbReference type="SUPFAM" id="SSF52266">
    <property type="entry name" value="SGNH hydrolase"/>
    <property type="match status" value="1"/>
</dbReference>
<evidence type="ECO:0000256" key="2">
    <source>
        <dbReference type="SAM" id="SignalP"/>
    </source>
</evidence>
<keyword evidence="1" id="KW-0378">Hydrolase</keyword>
<dbReference type="Gene3D" id="3.40.50.1110">
    <property type="entry name" value="SGNH hydrolase"/>
    <property type="match status" value="1"/>
</dbReference>
<dbReference type="PANTHER" id="PTHR22901">
    <property type="entry name" value="SIALATE O-ACETYLESTERASE"/>
    <property type="match status" value="1"/>
</dbReference>
<dbReference type="GO" id="GO:0001681">
    <property type="term" value="F:sialate O-acetylesterase activity"/>
    <property type="evidence" value="ECO:0007669"/>
    <property type="project" value="InterPro"/>
</dbReference>
<gene>
    <name evidence="4" type="ORF">NT6N_34260</name>
</gene>
<dbReference type="Gene3D" id="2.60.40.10">
    <property type="entry name" value="Immunoglobulins"/>
    <property type="match status" value="1"/>
</dbReference>
<organism evidence="4">
    <name type="scientific">Oceaniferula spumae</name>
    <dbReference type="NCBI Taxonomy" id="2979115"/>
    <lineage>
        <taxon>Bacteria</taxon>
        <taxon>Pseudomonadati</taxon>
        <taxon>Verrucomicrobiota</taxon>
        <taxon>Verrucomicrobiia</taxon>
        <taxon>Verrucomicrobiales</taxon>
        <taxon>Verrucomicrobiaceae</taxon>
        <taxon>Oceaniferula</taxon>
    </lineage>
</organism>
<reference evidence="4" key="1">
    <citation type="submission" date="2024-07" db="EMBL/GenBank/DDBJ databases">
        <title>Complete genome sequence of Verrucomicrobiaceae bacterium NT6N.</title>
        <authorList>
            <person name="Huang C."/>
            <person name="Takami H."/>
            <person name="Hamasaki K."/>
        </authorList>
    </citation>
    <scope>NUCLEOTIDE SEQUENCE</scope>
    <source>
        <strain evidence="4">NT6N</strain>
    </source>
</reference>
<protein>
    <submittedName>
        <fullName evidence="4">9-O-acetylesterase</fullName>
    </submittedName>
</protein>
<dbReference type="EMBL" id="AP026866">
    <property type="protein sequence ID" value="BDS08386.1"/>
    <property type="molecule type" value="Genomic_DNA"/>
</dbReference>
<sequence>MKKTILCILSSLPLTAVADVTLPKVITSNMVLQRDAPITIWGWADVGEKVTVTLGPLSDPTTATAETDVEGNWKVTLPKRGLGEALSLTVEGRNKISLNNILMGDVWLCSGQSNMEWGISRSENPKEAIAAANHPNIRLFDVGKVASKTPLKDIAKGSGWKVCTPESMAKTGTSGGFSAVAYYFGKYLQEEMKDVPIGLLDSSWGGSKIEPWTTAAGWASVPQLADEYNRIKGIDPKKVKTNNQSKSAALYNGMVHGLSPLQIKGTLWYQGESNRAEGPHYHYRKLALVNGWRKIWGEDMPFYFVQLAPFGYPKDKNPEILPIFWQAQQRSAEEIPNTGMAVTIDVGNPKNIHPLQKAQVGKRLALLALKHTYDKGVLADSPTYLSHEIKSGKVTVKFQNTGGGLVASDGNVLRGFELAGADGQFVPATEVSISADSVILSNPKLPAPTKVRYAWSNTPNVNLASKEGLPVPAFQSK</sequence>
<accession>A0AAT9FR75</accession>
<keyword evidence="2" id="KW-0732">Signal</keyword>
<name>A0AAT9FR75_9BACT</name>
<dbReference type="PANTHER" id="PTHR22901:SF0">
    <property type="entry name" value="SIALATE O-ACETYLESTERASE"/>
    <property type="match status" value="1"/>
</dbReference>
<dbReference type="Pfam" id="PF03629">
    <property type="entry name" value="SASA"/>
    <property type="match status" value="1"/>
</dbReference>
<dbReference type="InterPro" id="IPR036514">
    <property type="entry name" value="SGNH_hydro_sf"/>
</dbReference>